<dbReference type="Proteomes" id="UP000320235">
    <property type="component" value="Unassembled WGS sequence"/>
</dbReference>
<dbReference type="InterPro" id="IPR005240">
    <property type="entry name" value="DUF389"/>
</dbReference>
<name>A0A543ES73_9MICO</name>
<feature type="transmembrane region" description="Helical" evidence="1">
    <location>
        <begin position="117"/>
        <end position="136"/>
    </location>
</feature>
<keyword evidence="1" id="KW-1133">Transmembrane helix</keyword>
<feature type="transmembrane region" description="Helical" evidence="1">
    <location>
        <begin position="276"/>
        <end position="297"/>
    </location>
</feature>
<dbReference type="AlphaFoldDB" id="A0A543ES73"/>
<reference evidence="2 3" key="1">
    <citation type="submission" date="2019-06" db="EMBL/GenBank/DDBJ databases">
        <title>Sequencing the genomes of 1000 actinobacteria strains.</title>
        <authorList>
            <person name="Klenk H.-P."/>
        </authorList>
    </citation>
    <scope>NUCLEOTIDE SEQUENCE [LARGE SCALE GENOMIC DNA]</scope>
    <source>
        <strain evidence="2 3">DSM 105492</strain>
    </source>
</reference>
<feature type="transmembrane region" description="Helical" evidence="1">
    <location>
        <begin position="220"/>
        <end position="237"/>
    </location>
</feature>
<gene>
    <name evidence="2" type="ORF">FB391_2958</name>
</gene>
<evidence type="ECO:0000256" key="1">
    <source>
        <dbReference type="SAM" id="Phobius"/>
    </source>
</evidence>
<accession>A0A543ES73</accession>
<feature type="transmembrane region" description="Helical" evidence="1">
    <location>
        <begin position="244"/>
        <end position="270"/>
    </location>
</feature>
<feature type="transmembrane region" description="Helical" evidence="1">
    <location>
        <begin position="175"/>
        <end position="200"/>
    </location>
</feature>
<dbReference type="PANTHER" id="PTHR20992:SF9">
    <property type="entry name" value="AT15442P-RELATED"/>
    <property type="match status" value="1"/>
</dbReference>
<feature type="transmembrane region" description="Helical" evidence="1">
    <location>
        <begin position="142"/>
        <end position="163"/>
    </location>
</feature>
<dbReference type="Pfam" id="PF04087">
    <property type="entry name" value="DUF389"/>
    <property type="match status" value="1"/>
</dbReference>
<sequence length="322" mass="33640">MLTVRVTAPHELATQLCERLRDEPTVSDVVHLPTAGAGGGQGDVILFELARENANNVMRMLRHAGVPAHGSIVVSEPIAVVSDAAAAAERAAPGHPADGVLWAQLADRSREDARPSWSFFAFLLLATLIAGIGRLLDQPILIIGAMVVGPEFAPLAAICYAVVRRKHGIAGMASVTLFGGFALCAAIAWGVWTIVYAFGLFTFEQATTGPFTEFIIAPDVWSFVIALLAGIAGVLSLTTSKSSALVGVFISITTVPAVGTIGLTLAVGAWDEAYSALLQLLVNLAGLFVAGIDTLFVQLHLGRHIGSGLEARRARRAGAESA</sequence>
<keyword evidence="3" id="KW-1185">Reference proteome</keyword>
<protein>
    <submittedName>
        <fullName evidence="2">Putative hydrophobic protein (TIGR00271 family)</fullName>
    </submittedName>
</protein>
<keyword evidence="1" id="KW-0472">Membrane</keyword>
<organism evidence="2 3">
    <name type="scientific">Microbacterium kyungheense</name>
    <dbReference type="NCBI Taxonomy" id="1263636"/>
    <lineage>
        <taxon>Bacteria</taxon>
        <taxon>Bacillati</taxon>
        <taxon>Actinomycetota</taxon>
        <taxon>Actinomycetes</taxon>
        <taxon>Micrococcales</taxon>
        <taxon>Microbacteriaceae</taxon>
        <taxon>Microbacterium</taxon>
    </lineage>
</organism>
<proteinExistence type="predicted"/>
<dbReference type="PANTHER" id="PTHR20992">
    <property type="entry name" value="AT15442P-RELATED"/>
    <property type="match status" value="1"/>
</dbReference>
<evidence type="ECO:0000313" key="3">
    <source>
        <dbReference type="Proteomes" id="UP000320235"/>
    </source>
</evidence>
<comment type="caution">
    <text evidence="2">The sequence shown here is derived from an EMBL/GenBank/DDBJ whole genome shotgun (WGS) entry which is preliminary data.</text>
</comment>
<dbReference type="OrthoDB" id="8061853at2"/>
<keyword evidence="1" id="KW-0812">Transmembrane</keyword>
<dbReference type="EMBL" id="VFPE01000004">
    <property type="protein sequence ID" value="TQM24444.1"/>
    <property type="molecule type" value="Genomic_DNA"/>
</dbReference>
<evidence type="ECO:0000313" key="2">
    <source>
        <dbReference type="EMBL" id="TQM24444.1"/>
    </source>
</evidence>
<dbReference type="RefSeq" id="WP_141895567.1">
    <property type="nucleotide sequence ID" value="NZ_BAABLH010000006.1"/>
</dbReference>